<dbReference type="WBParaSite" id="GPLIN_001638100">
    <property type="protein sequence ID" value="GPLIN_001638100"/>
    <property type="gene ID" value="GPLIN_001638100"/>
</dbReference>
<feature type="compositionally biased region" description="Acidic residues" evidence="1">
    <location>
        <begin position="72"/>
        <end position="81"/>
    </location>
</feature>
<name>A0A183CU23_GLOPA</name>
<feature type="region of interest" description="Disordered" evidence="1">
    <location>
        <begin position="95"/>
        <end position="148"/>
    </location>
</feature>
<evidence type="ECO:0000313" key="3">
    <source>
        <dbReference type="WBParaSite" id="GPLIN_001638100"/>
    </source>
</evidence>
<reference evidence="3" key="3">
    <citation type="submission" date="2016-06" db="UniProtKB">
        <authorList>
            <consortium name="WormBaseParasite"/>
        </authorList>
    </citation>
    <scope>IDENTIFICATION</scope>
</reference>
<reference evidence="2" key="1">
    <citation type="submission" date="2013-12" db="EMBL/GenBank/DDBJ databases">
        <authorList>
            <person name="Aslett M."/>
        </authorList>
    </citation>
    <scope>NUCLEOTIDE SEQUENCE [LARGE SCALE GENOMIC DNA]</scope>
    <source>
        <strain evidence="2">Lindley</strain>
    </source>
</reference>
<dbReference type="AlphaFoldDB" id="A0A183CU23"/>
<proteinExistence type="predicted"/>
<dbReference type="Proteomes" id="UP000050741">
    <property type="component" value="Unassembled WGS sequence"/>
</dbReference>
<sequence length="188" mass="21942">MPQHRRPLVVQSVRSSPTENSVQIRLNHDDDHPLGSATCSELFPDDDRITESLEPFEPLGDFPIYENLPDAQSEEEEEEEEMDILTEKCVRYLAFEPPNTPGKKPVPKQRRKQLEDKAVQAEEVPPQHYQQQQQQQQQQKQQYQQQQPLRRHDFLLVAREHGADIHEWSSTSADAVLQPWNAMCRLLK</sequence>
<reference evidence="2" key="2">
    <citation type="submission" date="2014-05" db="EMBL/GenBank/DDBJ databases">
        <title>The genome and life-stage specific transcriptomes of Globodera pallida elucidate key aspects of plant parasitism by a cyst nematode.</title>
        <authorList>
            <person name="Cotton J.A."/>
            <person name="Lilley C.J."/>
            <person name="Jones L.M."/>
            <person name="Kikuchi T."/>
            <person name="Reid A.J."/>
            <person name="Thorpe P."/>
            <person name="Tsai I.J."/>
            <person name="Beasley H."/>
            <person name="Blok V."/>
            <person name="Cock P.J.A."/>
            <person name="Van den Akker S.E."/>
            <person name="Holroyd N."/>
            <person name="Hunt M."/>
            <person name="Mantelin S."/>
            <person name="Naghra H."/>
            <person name="Pain A."/>
            <person name="Palomares-Rius J.E."/>
            <person name="Zarowiecki M."/>
            <person name="Berriman M."/>
            <person name="Jones J.T."/>
            <person name="Urwin P.E."/>
        </authorList>
    </citation>
    <scope>NUCLEOTIDE SEQUENCE [LARGE SCALE GENOMIC DNA]</scope>
    <source>
        <strain evidence="2">Lindley</strain>
    </source>
</reference>
<evidence type="ECO:0000313" key="2">
    <source>
        <dbReference type="Proteomes" id="UP000050741"/>
    </source>
</evidence>
<feature type="compositionally biased region" description="Low complexity" evidence="1">
    <location>
        <begin position="127"/>
        <end position="147"/>
    </location>
</feature>
<organism evidence="2 3">
    <name type="scientific">Globodera pallida</name>
    <name type="common">Potato cyst nematode worm</name>
    <name type="synonym">Heterodera pallida</name>
    <dbReference type="NCBI Taxonomy" id="36090"/>
    <lineage>
        <taxon>Eukaryota</taxon>
        <taxon>Metazoa</taxon>
        <taxon>Ecdysozoa</taxon>
        <taxon>Nematoda</taxon>
        <taxon>Chromadorea</taxon>
        <taxon>Rhabditida</taxon>
        <taxon>Tylenchina</taxon>
        <taxon>Tylenchomorpha</taxon>
        <taxon>Tylenchoidea</taxon>
        <taxon>Heteroderidae</taxon>
        <taxon>Heteroderinae</taxon>
        <taxon>Globodera</taxon>
    </lineage>
</organism>
<accession>A0A183CU23</accession>
<feature type="region of interest" description="Disordered" evidence="1">
    <location>
        <begin position="51"/>
        <end position="81"/>
    </location>
</feature>
<evidence type="ECO:0000256" key="1">
    <source>
        <dbReference type="SAM" id="MobiDB-lite"/>
    </source>
</evidence>
<protein>
    <submittedName>
        <fullName evidence="3">Uncharacterized protein</fullName>
    </submittedName>
</protein>
<keyword evidence="2" id="KW-1185">Reference proteome</keyword>